<accession>A0A084EU50</accession>
<dbReference type="EMBL" id="JGVR01000001">
    <property type="protein sequence ID" value="KEZ21492.1"/>
    <property type="molecule type" value="Genomic_DNA"/>
</dbReference>
<evidence type="ECO:0000313" key="1">
    <source>
        <dbReference type="EMBL" id="KEZ21492.1"/>
    </source>
</evidence>
<proteinExistence type="predicted"/>
<evidence type="ECO:0000313" key="2">
    <source>
        <dbReference type="Proteomes" id="UP000028534"/>
    </source>
</evidence>
<dbReference type="Proteomes" id="UP000028534">
    <property type="component" value="Unassembled WGS sequence"/>
</dbReference>
<comment type="caution">
    <text evidence="1">The sequence shown here is derived from an EMBL/GenBank/DDBJ whole genome shotgun (WGS) entry which is preliminary data.</text>
</comment>
<organism evidence="1 2">
    <name type="scientific">Sphingobium yanoikuyae</name>
    <name type="common">Sphingomonas yanoikuyae</name>
    <dbReference type="NCBI Taxonomy" id="13690"/>
    <lineage>
        <taxon>Bacteria</taxon>
        <taxon>Pseudomonadati</taxon>
        <taxon>Pseudomonadota</taxon>
        <taxon>Alphaproteobacteria</taxon>
        <taxon>Sphingomonadales</taxon>
        <taxon>Sphingomonadaceae</taxon>
        <taxon>Sphingobium</taxon>
    </lineage>
</organism>
<gene>
    <name evidence="1" type="ORF">CP98_00170</name>
</gene>
<name>A0A084EU50_SPHYA</name>
<protein>
    <submittedName>
        <fullName evidence="1">Uncharacterized protein</fullName>
    </submittedName>
</protein>
<reference evidence="1 2" key="1">
    <citation type="submission" date="2014-03" db="EMBL/GenBank/DDBJ databases">
        <title>Genome sequence of Sphingobium yanoikuyae B1.</title>
        <authorList>
            <person name="Gan H.M."/>
            <person name="Gan H.Y."/>
            <person name="Savka M.A."/>
        </authorList>
    </citation>
    <scope>NUCLEOTIDE SEQUENCE [LARGE SCALE GENOMIC DNA]</scope>
    <source>
        <strain evidence="1 2">B1</strain>
    </source>
</reference>
<dbReference type="AlphaFoldDB" id="A0A084EU50"/>
<dbReference type="PATRIC" id="fig|13690.10.peg.173"/>
<sequence>MIGLGCLLEVHPAHGTTEWTAFFEFEVRPFPDTEIFWDGVTIMADDFECVGMPSDEAIAAGVHQILQNFAGLEMEPLACDAVGMVLAVQLCLKEAFRIGLNPPNQHQRMRISGL</sequence>